<gene>
    <name evidence="3" type="ORF">SK128_014576</name>
</gene>
<evidence type="ECO:0000259" key="2">
    <source>
        <dbReference type="Pfam" id="PF05050"/>
    </source>
</evidence>
<dbReference type="InterPro" id="IPR006342">
    <property type="entry name" value="FkbM_mtfrase"/>
</dbReference>
<evidence type="ECO:0000313" key="4">
    <source>
        <dbReference type="Proteomes" id="UP001381693"/>
    </source>
</evidence>
<feature type="domain" description="Methyltransferase FkbM" evidence="2">
    <location>
        <begin position="153"/>
        <end position="344"/>
    </location>
</feature>
<sequence>MARRRRYVFSTVLFCSSFFCFAYFQLRIIERATYNKQNMDKTAQDLAPKVKTYPPYNTSGIHQVTDIVAVSTRARITSGATVNCSSPNYKIEGSFQEDPQLVDYIRHHMLRPPSPHGYNLENPGKIHFSQEDQSEYADKTYFRGMKDGFFIEAGAVDGEYLSNTLYFERELGWRGLLIEPFPNSYSSLLKKNRKAYSINAALSSTTAASEVSLLINGGIGELSQMMQRESTPTAEAAKGKSKEDAKSNGNSRLFYSIMSYLVPESVVHVETIKVKAVPLYSILLALNVTVVDFLSLDIESFEVKVLQTLPWDKVKFRLMCIEVNHIPEGLEYLKKFLTAKGYKFLGVKQVDAWFGWPKLLNDLR</sequence>
<dbReference type="SUPFAM" id="SSF53335">
    <property type="entry name" value="S-adenosyl-L-methionine-dependent methyltransferases"/>
    <property type="match status" value="1"/>
</dbReference>
<dbReference type="GO" id="GO:0005789">
    <property type="term" value="C:endoplasmic reticulum membrane"/>
    <property type="evidence" value="ECO:0007669"/>
    <property type="project" value="TreeGrafter"/>
</dbReference>
<proteinExistence type="predicted"/>
<dbReference type="GO" id="GO:0005886">
    <property type="term" value="C:plasma membrane"/>
    <property type="evidence" value="ECO:0007669"/>
    <property type="project" value="TreeGrafter"/>
</dbReference>
<keyword evidence="1" id="KW-0812">Transmembrane</keyword>
<evidence type="ECO:0000313" key="3">
    <source>
        <dbReference type="EMBL" id="KAK7083834.1"/>
    </source>
</evidence>
<keyword evidence="4" id="KW-1185">Reference proteome</keyword>
<reference evidence="3 4" key="1">
    <citation type="submission" date="2023-11" db="EMBL/GenBank/DDBJ databases">
        <title>Halocaridina rubra genome assembly.</title>
        <authorList>
            <person name="Smith C."/>
        </authorList>
    </citation>
    <scope>NUCLEOTIDE SEQUENCE [LARGE SCALE GENOMIC DNA]</scope>
    <source>
        <strain evidence="3">EP-1</strain>
        <tissue evidence="3">Whole</tissue>
    </source>
</reference>
<evidence type="ECO:0000256" key="1">
    <source>
        <dbReference type="SAM" id="Phobius"/>
    </source>
</evidence>
<dbReference type="GO" id="GO:0006888">
    <property type="term" value="P:endoplasmic reticulum to Golgi vesicle-mediated transport"/>
    <property type="evidence" value="ECO:0007669"/>
    <property type="project" value="TreeGrafter"/>
</dbReference>
<name>A0AAN8XQI5_HALRR</name>
<dbReference type="AlphaFoldDB" id="A0AAN8XQI5"/>
<dbReference type="EMBL" id="JAXCGZ010002495">
    <property type="protein sequence ID" value="KAK7083834.1"/>
    <property type="molecule type" value="Genomic_DNA"/>
</dbReference>
<dbReference type="PANTHER" id="PTHR34009:SF2">
    <property type="entry name" value="PROTEIN STAR"/>
    <property type="match status" value="1"/>
</dbReference>
<organism evidence="3 4">
    <name type="scientific">Halocaridina rubra</name>
    <name type="common">Hawaiian red shrimp</name>
    <dbReference type="NCBI Taxonomy" id="373956"/>
    <lineage>
        <taxon>Eukaryota</taxon>
        <taxon>Metazoa</taxon>
        <taxon>Ecdysozoa</taxon>
        <taxon>Arthropoda</taxon>
        <taxon>Crustacea</taxon>
        <taxon>Multicrustacea</taxon>
        <taxon>Malacostraca</taxon>
        <taxon>Eumalacostraca</taxon>
        <taxon>Eucarida</taxon>
        <taxon>Decapoda</taxon>
        <taxon>Pleocyemata</taxon>
        <taxon>Caridea</taxon>
        <taxon>Atyoidea</taxon>
        <taxon>Atyidae</taxon>
        <taxon>Halocaridina</taxon>
    </lineage>
</organism>
<comment type="caution">
    <text evidence="3">The sequence shown here is derived from an EMBL/GenBank/DDBJ whole genome shotgun (WGS) entry which is preliminary data.</text>
</comment>
<dbReference type="GO" id="GO:0031902">
    <property type="term" value="C:late endosome membrane"/>
    <property type="evidence" value="ECO:0007669"/>
    <property type="project" value="TreeGrafter"/>
</dbReference>
<feature type="transmembrane region" description="Helical" evidence="1">
    <location>
        <begin position="7"/>
        <end position="26"/>
    </location>
</feature>
<dbReference type="GO" id="GO:0016197">
    <property type="term" value="P:endosomal transport"/>
    <property type="evidence" value="ECO:0007669"/>
    <property type="project" value="TreeGrafter"/>
</dbReference>
<dbReference type="PANTHER" id="PTHR34009">
    <property type="entry name" value="PROTEIN STAR"/>
    <property type="match status" value="1"/>
</dbReference>
<keyword evidence="1" id="KW-0472">Membrane</keyword>
<dbReference type="Proteomes" id="UP001381693">
    <property type="component" value="Unassembled WGS sequence"/>
</dbReference>
<dbReference type="GO" id="GO:0005794">
    <property type="term" value="C:Golgi apparatus"/>
    <property type="evidence" value="ECO:0007669"/>
    <property type="project" value="TreeGrafter"/>
</dbReference>
<dbReference type="Gene3D" id="3.40.50.150">
    <property type="entry name" value="Vaccinia Virus protein VP39"/>
    <property type="match status" value="1"/>
</dbReference>
<dbReference type="InterPro" id="IPR053202">
    <property type="entry name" value="EGF_Rcpt_Signaling_Reg"/>
</dbReference>
<dbReference type="InterPro" id="IPR029063">
    <property type="entry name" value="SAM-dependent_MTases_sf"/>
</dbReference>
<protein>
    <recommendedName>
        <fullName evidence="2">Methyltransferase FkbM domain-containing protein</fullName>
    </recommendedName>
</protein>
<keyword evidence="1" id="KW-1133">Transmembrane helix</keyword>
<dbReference type="Pfam" id="PF05050">
    <property type="entry name" value="Methyltransf_21"/>
    <property type="match status" value="1"/>
</dbReference>
<accession>A0AAN8XQI5</accession>